<gene>
    <name evidence="5" type="ORF">AC625_02455</name>
</gene>
<dbReference type="InterPro" id="IPR050624">
    <property type="entry name" value="HTH-type_Tx_Regulator"/>
</dbReference>
<dbReference type="PROSITE" id="PS50977">
    <property type="entry name" value="HTH_TETR_2"/>
    <property type="match status" value="1"/>
</dbReference>
<dbReference type="SUPFAM" id="SSF48498">
    <property type="entry name" value="Tetracyclin repressor-like, C-terminal domain"/>
    <property type="match status" value="1"/>
</dbReference>
<name>A0A0K9GPB2_9BACI</name>
<keyword evidence="1" id="KW-0678">Repressor</keyword>
<dbReference type="GO" id="GO:0003677">
    <property type="term" value="F:DNA binding"/>
    <property type="evidence" value="ECO:0007669"/>
    <property type="project" value="UniProtKB-UniRule"/>
</dbReference>
<reference evidence="6" key="1">
    <citation type="submission" date="2015-07" db="EMBL/GenBank/DDBJ databases">
        <title>Genome sequencing project for genomic taxonomy and phylogenomics of Bacillus-like bacteria.</title>
        <authorList>
            <person name="Liu B."/>
            <person name="Wang J."/>
            <person name="Zhu Y."/>
            <person name="Liu G."/>
            <person name="Chen Q."/>
            <person name="Chen Z."/>
            <person name="Lan J."/>
            <person name="Che J."/>
            <person name="Ge C."/>
            <person name="Shi H."/>
            <person name="Pan Z."/>
            <person name="Liu X."/>
        </authorList>
    </citation>
    <scope>NUCLEOTIDE SEQUENCE [LARGE SCALE GENOMIC DNA]</scope>
    <source>
        <strain evidence="6">FJAT-27997</strain>
    </source>
</reference>
<dbReference type="RefSeq" id="WP_049679839.1">
    <property type="nucleotide sequence ID" value="NZ_JBIVOD010000003.1"/>
</dbReference>
<keyword evidence="6" id="KW-1185">Reference proteome</keyword>
<dbReference type="InterPro" id="IPR036271">
    <property type="entry name" value="Tet_transcr_reg_TetR-rel_C_sf"/>
</dbReference>
<dbReference type="Proteomes" id="UP000037146">
    <property type="component" value="Unassembled WGS sequence"/>
</dbReference>
<evidence type="ECO:0000256" key="3">
    <source>
        <dbReference type="PROSITE-ProRule" id="PRU00335"/>
    </source>
</evidence>
<dbReference type="SUPFAM" id="SSF46689">
    <property type="entry name" value="Homeodomain-like"/>
    <property type="match status" value="1"/>
</dbReference>
<evidence type="ECO:0000256" key="1">
    <source>
        <dbReference type="ARBA" id="ARBA00022491"/>
    </source>
</evidence>
<dbReference type="InterPro" id="IPR001647">
    <property type="entry name" value="HTH_TetR"/>
</dbReference>
<sequence>MSPRKAVDNELTKETIMDTARELFAEQGFQHVSMRKIAQSLGYSHGALYYHFKNKAEIFYSLVSLDFSLLNHEIAKVMNNEADNDQKMRDLFLRFIKFGLDHPNHYEIMFLTRDEEVQSFLQQEPSESYRQFSEALHQLSGRTIPIKETWSVFLSLHGFVSVYCRNRQSYSEVEIMAETHVDVILRAILQP</sequence>
<dbReference type="Pfam" id="PF00440">
    <property type="entry name" value="TetR_N"/>
    <property type="match status" value="1"/>
</dbReference>
<evidence type="ECO:0000259" key="4">
    <source>
        <dbReference type="PROSITE" id="PS50977"/>
    </source>
</evidence>
<proteinExistence type="predicted"/>
<protein>
    <submittedName>
        <fullName evidence="5">TetR family transcriptional regulator</fullName>
    </submittedName>
</protein>
<dbReference type="AlphaFoldDB" id="A0A0K9GPB2"/>
<dbReference type="PRINTS" id="PR00455">
    <property type="entry name" value="HTHTETR"/>
</dbReference>
<feature type="domain" description="HTH tetR-type" evidence="4">
    <location>
        <begin position="10"/>
        <end position="70"/>
    </location>
</feature>
<feature type="DNA-binding region" description="H-T-H motif" evidence="3">
    <location>
        <begin position="33"/>
        <end position="52"/>
    </location>
</feature>
<comment type="caution">
    <text evidence="5">The sequence shown here is derived from an EMBL/GenBank/DDBJ whole genome shotgun (WGS) entry which is preliminary data.</text>
</comment>
<dbReference type="InterPro" id="IPR009057">
    <property type="entry name" value="Homeodomain-like_sf"/>
</dbReference>
<organism evidence="5 6">
    <name type="scientific">Peribacillus loiseleuriae</name>
    <dbReference type="NCBI Taxonomy" id="1679170"/>
    <lineage>
        <taxon>Bacteria</taxon>
        <taxon>Bacillati</taxon>
        <taxon>Bacillota</taxon>
        <taxon>Bacilli</taxon>
        <taxon>Bacillales</taxon>
        <taxon>Bacillaceae</taxon>
        <taxon>Peribacillus</taxon>
    </lineage>
</organism>
<evidence type="ECO:0000313" key="6">
    <source>
        <dbReference type="Proteomes" id="UP000037146"/>
    </source>
</evidence>
<dbReference type="STRING" id="1679170.AC625_02455"/>
<dbReference type="OrthoDB" id="9815924at2"/>
<dbReference type="EMBL" id="LFZW01000001">
    <property type="protein sequence ID" value="KMY48514.1"/>
    <property type="molecule type" value="Genomic_DNA"/>
</dbReference>
<evidence type="ECO:0000313" key="5">
    <source>
        <dbReference type="EMBL" id="KMY48514.1"/>
    </source>
</evidence>
<dbReference type="PANTHER" id="PTHR43479">
    <property type="entry name" value="ACREF/ENVCD OPERON REPRESSOR-RELATED"/>
    <property type="match status" value="1"/>
</dbReference>
<accession>A0A0K9GPB2</accession>
<dbReference type="PATRIC" id="fig|1679170.3.peg.487"/>
<dbReference type="Gene3D" id="1.10.357.10">
    <property type="entry name" value="Tetracycline Repressor, domain 2"/>
    <property type="match status" value="1"/>
</dbReference>
<evidence type="ECO:0000256" key="2">
    <source>
        <dbReference type="ARBA" id="ARBA00023125"/>
    </source>
</evidence>
<keyword evidence="2 3" id="KW-0238">DNA-binding</keyword>
<dbReference type="PANTHER" id="PTHR43479:SF11">
    <property type="entry name" value="ACREF_ENVCD OPERON REPRESSOR-RELATED"/>
    <property type="match status" value="1"/>
</dbReference>